<evidence type="ECO:0000313" key="4">
    <source>
        <dbReference type="Proteomes" id="UP001595698"/>
    </source>
</evidence>
<dbReference type="InterPro" id="IPR001584">
    <property type="entry name" value="Integrase_cat-core"/>
</dbReference>
<reference evidence="4" key="1">
    <citation type="journal article" date="2019" name="Int. J. Syst. Evol. Microbiol.">
        <title>The Global Catalogue of Microorganisms (GCM) 10K type strain sequencing project: providing services to taxonomists for standard genome sequencing and annotation.</title>
        <authorList>
            <consortium name="The Broad Institute Genomics Platform"/>
            <consortium name="The Broad Institute Genome Sequencing Center for Infectious Disease"/>
            <person name="Wu L."/>
            <person name="Ma J."/>
        </authorList>
    </citation>
    <scope>NUCLEOTIDE SEQUENCE [LARGE SCALE GENOMIC DNA]</scope>
    <source>
        <strain evidence="4">TBRC 7912</strain>
    </source>
</reference>
<feature type="domain" description="Integrase catalytic" evidence="2">
    <location>
        <begin position="59"/>
        <end position="105"/>
    </location>
</feature>
<proteinExistence type="predicted"/>
<feature type="region of interest" description="Disordered" evidence="1">
    <location>
        <begin position="113"/>
        <end position="135"/>
    </location>
</feature>
<name>A0ABV8F241_9ACTN</name>
<evidence type="ECO:0000256" key="1">
    <source>
        <dbReference type="SAM" id="MobiDB-lite"/>
    </source>
</evidence>
<dbReference type="EMBL" id="JBHSBC010000021">
    <property type="protein sequence ID" value="MFC3982722.1"/>
    <property type="molecule type" value="Genomic_DNA"/>
</dbReference>
<evidence type="ECO:0000313" key="3">
    <source>
        <dbReference type="EMBL" id="MFC3982722.1"/>
    </source>
</evidence>
<feature type="region of interest" description="Disordered" evidence="1">
    <location>
        <begin position="1"/>
        <end position="47"/>
    </location>
</feature>
<sequence>MSSWNPGVATGPVLTRRRHRRAFTPITAPTTPTTPSTSPAPTGRSTARLAVPASDTTAESFFAMIKTEWPDRFVLITRTTARQQVIRYIEGFYNRRRLHSALDYRTLSKYSLSTPHAHNPPVRKNPGTPVSFAEF</sequence>
<comment type="caution">
    <text evidence="3">The sequence shown here is derived from an EMBL/GenBank/DDBJ whole genome shotgun (WGS) entry which is preliminary data.</text>
</comment>
<dbReference type="Pfam" id="PF13333">
    <property type="entry name" value="rve_2"/>
    <property type="match status" value="1"/>
</dbReference>
<accession>A0ABV8F241</accession>
<dbReference type="RefSeq" id="WP_386191628.1">
    <property type="nucleotide sequence ID" value="NZ_JBHSBC010000021.1"/>
</dbReference>
<protein>
    <submittedName>
        <fullName evidence="3">IS3 family transposase</fullName>
    </submittedName>
</protein>
<evidence type="ECO:0000259" key="2">
    <source>
        <dbReference type="Pfam" id="PF13333"/>
    </source>
</evidence>
<gene>
    <name evidence="3" type="ORF">ACFOYY_21460</name>
</gene>
<feature type="compositionally biased region" description="Low complexity" evidence="1">
    <location>
        <begin position="24"/>
        <end position="47"/>
    </location>
</feature>
<dbReference type="Proteomes" id="UP001595698">
    <property type="component" value="Unassembled WGS sequence"/>
</dbReference>
<keyword evidence="4" id="KW-1185">Reference proteome</keyword>
<organism evidence="3 4">
    <name type="scientific">Streptosporangium jomthongense</name>
    <dbReference type="NCBI Taxonomy" id="1193683"/>
    <lineage>
        <taxon>Bacteria</taxon>
        <taxon>Bacillati</taxon>
        <taxon>Actinomycetota</taxon>
        <taxon>Actinomycetes</taxon>
        <taxon>Streptosporangiales</taxon>
        <taxon>Streptosporangiaceae</taxon>
        <taxon>Streptosporangium</taxon>
    </lineage>
</organism>